<proteinExistence type="predicted"/>
<name>Q1M677_RHIJ3</name>
<keyword evidence="2" id="KW-0614">Plasmid</keyword>
<dbReference type="EnsemblBacteria" id="CAK03261">
    <property type="protein sequence ID" value="CAK03261"/>
    <property type="gene ID" value="pRL110311"/>
</dbReference>
<dbReference type="Proteomes" id="UP000006575">
    <property type="component" value="Plasmid pRL11"/>
</dbReference>
<dbReference type="InterPro" id="IPR021327">
    <property type="entry name" value="DUF2934"/>
</dbReference>
<evidence type="ECO:0000256" key="1">
    <source>
        <dbReference type="SAM" id="MobiDB-lite"/>
    </source>
</evidence>
<evidence type="ECO:0000313" key="2">
    <source>
        <dbReference type="EMBL" id="CAK03261.1"/>
    </source>
</evidence>
<dbReference type="HOGENOM" id="CLU_154593_1_0_5"/>
<protein>
    <recommendedName>
        <fullName evidence="4">DUF2934 domain-containing protein</fullName>
    </recommendedName>
</protein>
<evidence type="ECO:0000313" key="3">
    <source>
        <dbReference type="Proteomes" id="UP000006575"/>
    </source>
</evidence>
<organism evidence="2 3">
    <name type="scientific">Rhizobium johnstonii (strain DSM 114642 / LMG 32736 / 3841)</name>
    <name type="common">Rhizobium leguminosarum bv. viciae</name>
    <dbReference type="NCBI Taxonomy" id="216596"/>
    <lineage>
        <taxon>Bacteria</taxon>
        <taxon>Pseudomonadati</taxon>
        <taxon>Pseudomonadota</taxon>
        <taxon>Alphaproteobacteria</taxon>
        <taxon>Hyphomicrobiales</taxon>
        <taxon>Rhizobiaceae</taxon>
        <taxon>Rhizobium/Agrobacterium group</taxon>
        <taxon>Rhizobium</taxon>
        <taxon>Rhizobium johnstonii</taxon>
    </lineage>
</organism>
<keyword evidence="3" id="KW-1185">Reference proteome</keyword>
<reference evidence="2 3" key="1">
    <citation type="journal article" date="2006" name="Genome Biol.">
        <title>The genome of Rhizobium leguminosarum has recognizable core and accessory components.</title>
        <authorList>
            <person name="Young J.W."/>
            <person name="Crossman L.C."/>
            <person name="Johnston A.W.B."/>
            <person name="Thomson N.R."/>
            <person name="Ghazoui Z.F."/>
            <person name="Hull K.H."/>
            <person name="Wexler M."/>
            <person name="Curson A.R.J."/>
            <person name="Todd J.D."/>
            <person name="Poole P.S."/>
            <person name="Mauchline T.H."/>
            <person name="East A.K."/>
            <person name="Quail M.A."/>
            <person name="Churcher C."/>
            <person name="Arrowsmith C."/>
            <person name="Cherevach A."/>
            <person name="Chillingworth T."/>
            <person name="Clarke K."/>
            <person name="Cronin A."/>
            <person name="Davis P."/>
            <person name="Fraser A."/>
            <person name="Hance Z."/>
            <person name="Hauser H."/>
            <person name="Jagels K."/>
            <person name="Moule S."/>
            <person name="Mungall K."/>
            <person name="Norbertczak H."/>
            <person name="Rabbinowitsch E."/>
            <person name="Sanders M."/>
            <person name="Simmonds M."/>
            <person name="Whitehead S."/>
            <person name="Parkhill J."/>
        </authorList>
    </citation>
    <scope>NUCLEOTIDE SEQUENCE [LARGE SCALE GENOMIC DNA]</scope>
    <source>
        <strain evidence="3">DSM 114642 / LMG 32736 / 3841</strain>
    </source>
</reference>
<dbReference type="Pfam" id="PF11154">
    <property type="entry name" value="DUF2934"/>
    <property type="match status" value="1"/>
</dbReference>
<feature type="region of interest" description="Disordered" evidence="1">
    <location>
        <begin position="73"/>
        <end position="116"/>
    </location>
</feature>
<dbReference type="KEGG" id="rle:pRL110311"/>
<evidence type="ECO:0008006" key="4">
    <source>
        <dbReference type="Google" id="ProtNLM"/>
    </source>
</evidence>
<geneLocation type="plasmid" evidence="2 3">
    <name>pRL11</name>
</geneLocation>
<dbReference type="EMBL" id="AM236085">
    <property type="protein sequence ID" value="CAK03261.1"/>
    <property type="molecule type" value="Genomic_DNA"/>
</dbReference>
<gene>
    <name evidence="2" type="ordered locus">pRL110311</name>
</gene>
<sequence length="116" mass="13137">MRRDFACKSSPPLEPSKQYRVRTTASCDWRSAMAETREEWIKKRAYTLWEEEGYPTGRESIHWEQARYEREALEGSAASSKGKEVKPKAKRTATGAKTNGVVTPAPKRTASRKTAS</sequence>
<accession>Q1M677</accession>
<dbReference type="AlphaFoldDB" id="Q1M677"/>